<feature type="region of interest" description="Disordered" evidence="1">
    <location>
        <begin position="95"/>
        <end position="118"/>
    </location>
</feature>
<name>A0ABD4T706_9CYAN</name>
<gene>
    <name evidence="2" type="ORF">QQ91_0017020</name>
</gene>
<feature type="region of interest" description="Disordered" evidence="1">
    <location>
        <begin position="142"/>
        <end position="265"/>
    </location>
</feature>
<dbReference type="EMBL" id="JTHE03000100">
    <property type="protein sequence ID" value="MCM1984527.1"/>
    <property type="molecule type" value="Genomic_DNA"/>
</dbReference>
<reference evidence="2 3" key="1">
    <citation type="journal article" date="2015" name="Genome Announc.">
        <title>Draft Genome Sequence of Filamentous Marine Cyanobacterium Lyngbya confervoides Strain BDU141951.</title>
        <authorList>
            <person name="Chandrababunaidu M.M."/>
            <person name="Sen D."/>
            <person name="Tripathy S."/>
        </authorList>
    </citation>
    <scope>NUCLEOTIDE SEQUENCE [LARGE SCALE GENOMIC DNA]</scope>
    <source>
        <strain evidence="2 3">BDU141951</strain>
    </source>
</reference>
<keyword evidence="3" id="KW-1185">Reference proteome</keyword>
<evidence type="ECO:0000313" key="2">
    <source>
        <dbReference type="EMBL" id="MCM1984527.1"/>
    </source>
</evidence>
<protein>
    <submittedName>
        <fullName evidence="2">Uncharacterized protein</fullName>
    </submittedName>
</protein>
<accession>A0ABD4T706</accession>
<comment type="caution">
    <text evidence="2">The sequence shown here is derived from an EMBL/GenBank/DDBJ whole genome shotgun (WGS) entry which is preliminary data.</text>
</comment>
<proteinExistence type="predicted"/>
<evidence type="ECO:0000313" key="3">
    <source>
        <dbReference type="Proteomes" id="UP000031561"/>
    </source>
</evidence>
<feature type="compositionally biased region" description="Polar residues" evidence="1">
    <location>
        <begin position="177"/>
        <end position="186"/>
    </location>
</feature>
<dbReference type="Proteomes" id="UP000031561">
    <property type="component" value="Unassembled WGS sequence"/>
</dbReference>
<sequence length="297" mass="33156">MTRKNQETAVSAIVNLLKLYSFESGQRSHEKNLEVWLKRFPLNWVKLALVESLYQGRYKAISVEQILALWQRRGEPCYHFTHDFERLVSHNLPQDFSAAPPVRQRPMEQSSQSDSYRSRRHVLARLQALGDRIEPGNAEIESVDSPAANDSESLNPEDFSPTRPAGNTTLPAPLESSPETLGSSFGQEWDEPVLPPSQEAKHSRAPQQECPSQAGGLFPEPADFEKNSVAPDLASSTFPETNDLESKHLPISEPLAPKPLLLPPESSLRINPIHQFVPQSGPSGFYSKLTAMVQQRS</sequence>
<organism evidence="2 3">
    <name type="scientific">Lyngbya confervoides BDU141951</name>
    <dbReference type="NCBI Taxonomy" id="1574623"/>
    <lineage>
        <taxon>Bacteria</taxon>
        <taxon>Bacillati</taxon>
        <taxon>Cyanobacteriota</taxon>
        <taxon>Cyanophyceae</taxon>
        <taxon>Oscillatoriophycideae</taxon>
        <taxon>Oscillatoriales</taxon>
        <taxon>Microcoleaceae</taxon>
        <taxon>Lyngbya</taxon>
    </lineage>
</organism>
<evidence type="ECO:0000256" key="1">
    <source>
        <dbReference type="SAM" id="MobiDB-lite"/>
    </source>
</evidence>
<dbReference type="AlphaFoldDB" id="A0ABD4T706"/>
<dbReference type="RefSeq" id="WP_166276403.1">
    <property type="nucleotide sequence ID" value="NZ_JTHE03000100.1"/>
</dbReference>